<accession>A0AAW5NSD5</accession>
<gene>
    <name evidence="2" type="ORF">NXW97_04545</name>
</gene>
<feature type="compositionally biased region" description="Basic and acidic residues" evidence="1">
    <location>
        <begin position="23"/>
        <end position="32"/>
    </location>
</feature>
<protein>
    <submittedName>
        <fullName evidence="2">Uncharacterized protein</fullName>
    </submittedName>
</protein>
<organism evidence="2 3">
    <name type="scientific">Bacteroides faecis</name>
    <dbReference type="NCBI Taxonomy" id="674529"/>
    <lineage>
        <taxon>Bacteria</taxon>
        <taxon>Pseudomonadati</taxon>
        <taxon>Bacteroidota</taxon>
        <taxon>Bacteroidia</taxon>
        <taxon>Bacteroidales</taxon>
        <taxon>Bacteroidaceae</taxon>
        <taxon>Bacteroides</taxon>
    </lineage>
</organism>
<dbReference type="EMBL" id="JANUTS010000001">
    <property type="protein sequence ID" value="MCS2791286.1"/>
    <property type="molecule type" value="Genomic_DNA"/>
</dbReference>
<evidence type="ECO:0000256" key="1">
    <source>
        <dbReference type="SAM" id="MobiDB-lite"/>
    </source>
</evidence>
<dbReference type="AlphaFoldDB" id="A0AAW5NSD5"/>
<name>A0AAW5NSD5_9BACE</name>
<feature type="compositionally biased region" description="Basic and acidic residues" evidence="1">
    <location>
        <begin position="1"/>
        <end position="13"/>
    </location>
</feature>
<dbReference type="RefSeq" id="WP_010535940.1">
    <property type="nucleotide sequence ID" value="NZ_JABFIA010000005.1"/>
</dbReference>
<dbReference type="Proteomes" id="UP001204548">
    <property type="component" value="Unassembled WGS sequence"/>
</dbReference>
<proteinExistence type="predicted"/>
<evidence type="ECO:0000313" key="2">
    <source>
        <dbReference type="EMBL" id="MCS2791286.1"/>
    </source>
</evidence>
<feature type="region of interest" description="Disordered" evidence="1">
    <location>
        <begin position="1"/>
        <end position="40"/>
    </location>
</feature>
<evidence type="ECO:0000313" key="3">
    <source>
        <dbReference type="Proteomes" id="UP001204548"/>
    </source>
</evidence>
<sequence>MNMKSDDLERLEESQEMQQLIRSAKEQYEQEKSAQPPVPYSVFARTLKERQKGEKMEVKQKPFGRGVLGEKHKYGKRSEISPWWLVAACLLGCIIGYGVSNTPDSRETDTDRLAVTDTVIIVHERVDTVYREVKVPSQSLVASQAAPRSKDTKLPGERVKPDRIERESEPAFISIEFLQQQRNLPDPDSECYAANGMTVAEGNYPFHLLATVPCK</sequence>
<comment type="caution">
    <text evidence="2">The sequence shown here is derived from an EMBL/GenBank/DDBJ whole genome shotgun (WGS) entry which is preliminary data.</text>
</comment>
<reference evidence="2" key="1">
    <citation type="submission" date="2022-08" db="EMBL/GenBank/DDBJ databases">
        <title>Genome Sequencing of Bacteroides fragilis Group Isolates with Nanopore Technology.</title>
        <authorList>
            <person name="Tisza M.J."/>
            <person name="Smith D."/>
            <person name="Dekker J.P."/>
        </authorList>
    </citation>
    <scope>NUCLEOTIDE SEQUENCE</scope>
    <source>
        <strain evidence="2">BFG-351</strain>
    </source>
</reference>